<dbReference type="InterPro" id="IPR057670">
    <property type="entry name" value="SH3_retrovirus"/>
</dbReference>
<dbReference type="Pfam" id="PF07727">
    <property type="entry name" value="RVT_2"/>
    <property type="match status" value="1"/>
</dbReference>
<feature type="domain" description="Retroviral polymerase SH3-like" evidence="4">
    <location>
        <begin position="145"/>
        <end position="193"/>
    </location>
</feature>
<dbReference type="PANTHER" id="PTHR11439:SF483">
    <property type="entry name" value="PEPTIDE SYNTHASE GLIP-LIKE, PUTATIVE (AFU_ORTHOLOGUE AFUA_3G12920)-RELATED"/>
    <property type="match status" value="1"/>
</dbReference>
<evidence type="ECO:0000313" key="5">
    <source>
        <dbReference type="EMBL" id="GEV18958.1"/>
    </source>
</evidence>
<accession>A0A699GN27</accession>
<proteinExistence type="predicted"/>
<keyword evidence="1" id="KW-0175">Coiled coil</keyword>
<protein>
    <submittedName>
        <fullName evidence="5">Retrovirus-related Pol polyprotein from transposon TNT 1-94</fullName>
    </submittedName>
</protein>
<dbReference type="EMBL" id="BKCJ010016864">
    <property type="protein sequence ID" value="GEV18958.1"/>
    <property type="molecule type" value="Genomic_DNA"/>
</dbReference>
<dbReference type="CDD" id="cd09272">
    <property type="entry name" value="RNase_HI_RT_Ty1"/>
    <property type="match status" value="1"/>
</dbReference>
<evidence type="ECO:0000256" key="2">
    <source>
        <dbReference type="SAM" id="MobiDB-lite"/>
    </source>
</evidence>
<dbReference type="AlphaFoldDB" id="A0A699GN27"/>
<name>A0A699GN27_TANCI</name>
<evidence type="ECO:0000259" key="3">
    <source>
        <dbReference type="Pfam" id="PF07727"/>
    </source>
</evidence>
<feature type="compositionally biased region" description="Polar residues" evidence="2">
    <location>
        <begin position="667"/>
        <end position="677"/>
    </location>
</feature>
<dbReference type="PANTHER" id="PTHR11439">
    <property type="entry name" value="GAG-POL-RELATED RETROTRANSPOSON"/>
    <property type="match status" value="1"/>
</dbReference>
<reference evidence="5" key="1">
    <citation type="journal article" date="2019" name="Sci. Rep.">
        <title>Draft genome of Tanacetum cinerariifolium, the natural source of mosquito coil.</title>
        <authorList>
            <person name="Yamashiro T."/>
            <person name="Shiraishi A."/>
            <person name="Satake H."/>
            <person name="Nakayama K."/>
        </authorList>
    </citation>
    <scope>NUCLEOTIDE SEQUENCE</scope>
</reference>
<sequence>MLTEFIAEVPSASALQVLRRLGSIFTSMYTTVQKLKKALGWSFGSAWELLSESPRNTTDSSVAVTDSSTTNYNSADEILVCSIPLPPLKKLDGAKPISGPKALKSILRSKSTFKAEALKDVTINELSSAPAKGNKSSSASKVHLAPADHLGKFDEKADNGYLFGYSLVSKAFRVFNTRRQQTKETYHITFDECPDAIKFSQSSVDNIIIAKTKRYPADEYLHPYEPSQSLEDTSIHKTIPIPIPPLPIPSMVTPAPQDRWSKDKHIEILNIRIFLAFATYMNFIAYQMEVKSAFLNGKLKEEVYVKQTLDFESSTLPNHVCKLDKVLYGIKQAPRAWKSTSGACQFLRGKLVCWSAKKQQSVAMSSAKAEYVAVPIFCDNTNAIAISNNPVLHSRTKHIDIRYHFIRDHVFKGDIDLHFITTQYQFVDIFTKPLEESTFKRLTVELGRVRGEIGITTFRNALKAHYLPHSTMYVPSPSITTIDYAKIIWYDLIHKLNKKTKEKSIPFPRFFSLLLEHMSPEYENEELTINPTQVFSVHNLTLKPKPKERPFTDHTKAICNLVVPVDSKAPKPSSHTKKTPQGKKPGAKTGLRSKISSKHTSESKTEASISQTGQSKIETQSSSAKEKSSSHPSHPTPMVGKMHKDAQQKAGGLTSLGATSEEGAHPQLSSSMDEGTKSTSYDHIFARSNPNVLVDKTKFIGDGLKIVRTESGAKEVRKAKETLTTSQDVPEDTSVPHPPSPILAQIHKLMAQVHLLQSQKKELEQIKAAAEAKDTSLKAKPSYPNTNQLTTLLVTFLKPELAKFFASHDLASCLPSELKELPSKVTKLKILDLPHLISLIQETLKTLDSFLGILNKVTNTLNRFATMVENALRATIVNVPLAGKAIASPANAEVEEHKGCKYKPEE</sequence>
<dbReference type="InterPro" id="IPR013103">
    <property type="entry name" value="RVT_2"/>
</dbReference>
<feature type="domain" description="Reverse transcriptase Ty1/copia-type" evidence="3">
    <location>
        <begin position="266"/>
        <end position="340"/>
    </location>
</feature>
<comment type="caution">
    <text evidence="5">The sequence shown here is derived from an EMBL/GenBank/DDBJ whole genome shotgun (WGS) entry which is preliminary data.</text>
</comment>
<feature type="region of interest" description="Disordered" evidence="2">
    <location>
        <begin position="563"/>
        <end position="677"/>
    </location>
</feature>
<gene>
    <name evidence="5" type="ORF">Tci_090935</name>
</gene>
<evidence type="ECO:0000259" key="4">
    <source>
        <dbReference type="Pfam" id="PF25597"/>
    </source>
</evidence>
<feature type="coiled-coil region" evidence="1">
    <location>
        <begin position="746"/>
        <end position="780"/>
    </location>
</feature>
<feature type="compositionally biased region" description="Polar residues" evidence="2">
    <location>
        <begin position="606"/>
        <end position="620"/>
    </location>
</feature>
<dbReference type="Pfam" id="PF25597">
    <property type="entry name" value="SH3_retrovirus"/>
    <property type="match status" value="1"/>
</dbReference>
<organism evidence="5">
    <name type="scientific">Tanacetum cinerariifolium</name>
    <name type="common">Dalmatian daisy</name>
    <name type="synonym">Chrysanthemum cinerariifolium</name>
    <dbReference type="NCBI Taxonomy" id="118510"/>
    <lineage>
        <taxon>Eukaryota</taxon>
        <taxon>Viridiplantae</taxon>
        <taxon>Streptophyta</taxon>
        <taxon>Embryophyta</taxon>
        <taxon>Tracheophyta</taxon>
        <taxon>Spermatophyta</taxon>
        <taxon>Magnoliopsida</taxon>
        <taxon>eudicotyledons</taxon>
        <taxon>Gunneridae</taxon>
        <taxon>Pentapetalae</taxon>
        <taxon>asterids</taxon>
        <taxon>campanulids</taxon>
        <taxon>Asterales</taxon>
        <taxon>Asteraceae</taxon>
        <taxon>Asteroideae</taxon>
        <taxon>Anthemideae</taxon>
        <taxon>Anthemidinae</taxon>
        <taxon>Tanacetum</taxon>
    </lineage>
</organism>
<evidence type="ECO:0000256" key="1">
    <source>
        <dbReference type="SAM" id="Coils"/>
    </source>
</evidence>